<evidence type="ECO:0000256" key="5">
    <source>
        <dbReference type="ARBA" id="ARBA00023136"/>
    </source>
</evidence>
<evidence type="ECO:0000256" key="4">
    <source>
        <dbReference type="ARBA" id="ARBA00022989"/>
    </source>
</evidence>
<accession>A0A417XZM2</accession>
<evidence type="ECO:0000256" key="6">
    <source>
        <dbReference type="SAM" id="Phobius"/>
    </source>
</evidence>
<sequence>MSSYEPYSPQVPAQPTGRSLLVRSRHNRMLTGVCGGFADYTGIDANIIRIALVAATIFGFGSPAIVYLAAWILLPEGQ</sequence>
<evidence type="ECO:0000256" key="3">
    <source>
        <dbReference type="ARBA" id="ARBA00022692"/>
    </source>
</evidence>
<organism evidence="8 9">
    <name type="scientific">Nocardioides immobilis</name>
    <dbReference type="NCBI Taxonomy" id="2049295"/>
    <lineage>
        <taxon>Bacteria</taxon>
        <taxon>Bacillati</taxon>
        <taxon>Actinomycetota</taxon>
        <taxon>Actinomycetes</taxon>
        <taxon>Propionibacteriales</taxon>
        <taxon>Nocardioidaceae</taxon>
        <taxon>Nocardioides</taxon>
    </lineage>
</organism>
<evidence type="ECO:0000313" key="8">
    <source>
        <dbReference type="EMBL" id="RHW25794.1"/>
    </source>
</evidence>
<dbReference type="PANTHER" id="PTHR33885:SF3">
    <property type="entry name" value="PHAGE SHOCK PROTEIN C"/>
    <property type="match status" value="1"/>
</dbReference>
<feature type="domain" description="Phage shock protein PspC N-terminal" evidence="7">
    <location>
        <begin position="21"/>
        <end position="76"/>
    </location>
</feature>
<evidence type="ECO:0000313" key="9">
    <source>
        <dbReference type="Proteomes" id="UP000283644"/>
    </source>
</evidence>
<feature type="transmembrane region" description="Helical" evidence="6">
    <location>
        <begin position="47"/>
        <end position="74"/>
    </location>
</feature>
<dbReference type="InterPro" id="IPR052027">
    <property type="entry name" value="PspC"/>
</dbReference>
<proteinExistence type="predicted"/>
<keyword evidence="4 6" id="KW-1133">Transmembrane helix</keyword>
<dbReference type="RefSeq" id="WP_118926496.1">
    <property type="nucleotide sequence ID" value="NZ_QXGH01000021.1"/>
</dbReference>
<dbReference type="EMBL" id="QXGH01000021">
    <property type="protein sequence ID" value="RHW25794.1"/>
    <property type="molecule type" value="Genomic_DNA"/>
</dbReference>
<evidence type="ECO:0000256" key="2">
    <source>
        <dbReference type="ARBA" id="ARBA00022475"/>
    </source>
</evidence>
<evidence type="ECO:0000256" key="1">
    <source>
        <dbReference type="ARBA" id="ARBA00004162"/>
    </source>
</evidence>
<dbReference type="OrthoDB" id="7359894at2"/>
<dbReference type="PANTHER" id="PTHR33885">
    <property type="entry name" value="PHAGE SHOCK PROTEIN C"/>
    <property type="match status" value="1"/>
</dbReference>
<reference evidence="8 9" key="1">
    <citation type="submission" date="2018-09" db="EMBL/GenBank/DDBJ databases">
        <title>Genome sequencing of Nocardioides immobilis CCTCC AB 2017083 for comparison to Nocardioides silvaticus.</title>
        <authorList>
            <person name="Li C."/>
            <person name="Wang G."/>
        </authorList>
    </citation>
    <scope>NUCLEOTIDE SEQUENCE [LARGE SCALE GENOMIC DNA]</scope>
    <source>
        <strain evidence="8 9">CCTCC AB 2017083</strain>
    </source>
</reference>
<dbReference type="Pfam" id="PF04024">
    <property type="entry name" value="PspC"/>
    <property type="match status" value="1"/>
</dbReference>
<gene>
    <name evidence="8" type="ORF">D0Z08_17260</name>
</gene>
<dbReference type="InterPro" id="IPR007168">
    <property type="entry name" value="Phageshock_PspC_N"/>
</dbReference>
<keyword evidence="2" id="KW-1003">Cell membrane</keyword>
<comment type="subcellular location">
    <subcellularLocation>
        <location evidence="1">Cell membrane</location>
        <topology evidence="1">Single-pass membrane protein</topology>
    </subcellularLocation>
</comment>
<comment type="caution">
    <text evidence="8">The sequence shown here is derived from an EMBL/GenBank/DDBJ whole genome shotgun (WGS) entry which is preliminary data.</text>
</comment>
<dbReference type="Proteomes" id="UP000283644">
    <property type="component" value="Unassembled WGS sequence"/>
</dbReference>
<protein>
    <submittedName>
        <fullName evidence="8">PspC domain-containing protein</fullName>
    </submittedName>
</protein>
<dbReference type="AlphaFoldDB" id="A0A417XZM2"/>
<keyword evidence="5 6" id="KW-0472">Membrane</keyword>
<name>A0A417XZM2_9ACTN</name>
<evidence type="ECO:0000259" key="7">
    <source>
        <dbReference type="Pfam" id="PF04024"/>
    </source>
</evidence>
<keyword evidence="3 6" id="KW-0812">Transmembrane</keyword>
<dbReference type="GO" id="GO:0005886">
    <property type="term" value="C:plasma membrane"/>
    <property type="evidence" value="ECO:0007669"/>
    <property type="project" value="UniProtKB-SubCell"/>
</dbReference>
<keyword evidence="9" id="KW-1185">Reference proteome</keyword>